<accession>A0A392T3J2</accession>
<comment type="caution">
    <text evidence="2">The sequence shown here is derived from an EMBL/GenBank/DDBJ whole genome shotgun (WGS) entry which is preliminary data.</text>
</comment>
<dbReference type="EMBL" id="LXQA010499199">
    <property type="protein sequence ID" value="MCI55619.1"/>
    <property type="molecule type" value="Genomic_DNA"/>
</dbReference>
<dbReference type="AlphaFoldDB" id="A0A392T3J2"/>
<organism evidence="2 3">
    <name type="scientific">Trifolium medium</name>
    <dbReference type="NCBI Taxonomy" id="97028"/>
    <lineage>
        <taxon>Eukaryota</taxon>
        <taxon>Viridiplantae</taxon>
        <taxon>Streptophyta</taxon>
        <taxon>Embryophyta</taxon>
        <taxon>Tracheophyta</taxon>
        <taxon>Spermatophyta</taxon>
        <taxon>Magnoliopsida</taxon>
        <taxon>eudicotyledons</taxon>
        <taxon>Gunneridae</taxon>
        <taxon>Pentapetalae</taxon>
        <taxon>rosids</taxon>
        <taxon>fabids</taxon>
        <taxon>Fabales</taxon>
        <taxon>Fabaceae</taxon>
        <taxon>Papilionoideae</taxon>
        <taxon>50 kb inversion clade</taxon>
        <taxon>NPAAA clade</taxon>
        <taxon>Hologalegina</taxon>
        <taxon>IRL clade</taxon>
        <taxon>Trifolieae</taxon>
        <taxon>Trifolium</taxon>
    </lineage>
</organism>
<evidence type="ECO:0000256" key="1">
    <source>
        <dbReference type="SAM" id="MobiDB-lite"/>
    </source>
</evidence>
<protein>
    <submittedName>
        <fullName evidence="2">Uncharacterized protein</fullName>
    </submittedName>
</protein>
<evidence type="ECO:0000313" key="3">
    <source>
        <dbReference type="Proteomes" id="UP000265520"/>
    </source>
</evidence>
<dbReference type="Proteomes" id="UP000265520">
    <property type="component" value="Unassembled WGS sequence"/>
</dbReference>
<evidence type="ECO:0000313" key="2">
    <source>
        <dbReference type="EMBL" id="MCI55619.1"/>
    </source>
</evidence>
<name>A0A392T3J2_9FABA</name>
<reference evidence="2 3" key="1">
    <citation type="journal article" date="2018" name="Front. Plant Sci.">
        <title>Red Clover (Trifolium pratense) and Zigzag Clover (T. medium) - A Picture of Genomic Similarities and Differences.</title>
        <authorList>
            <person name="Dluhosova J."/>
            <person name="Istvanek J."/>
            <person name="Nedelnik J."/>
            <person name="Repkova J."/>
        </authorList>
    </citation>
    <scope>NUCLEOTIDE SEQUENCE [LARGE SCALE GENOMIC DNA]</scope>
    <source>
        <strain evidence="3">cv. 10/8</strain>
        <tissue evidence="2">Leaf</tissue>
    </source>
</reference>
<proteinExistence type="predicted"/>
<feature type="region of interest" description="Disordered" evidence="1">
    <location>
        <begin position="1"/>
        <end position="42"/>
    </location>
</feature>
<keyword evidence="3" id="KW-1185">Reference proteome</keyword>
<sequence>DVEVGSGQEGKQEQGEREDEGPAQPMRSREFFIPRRRADLLV</sequence>
<feature type="non-terminal residue" evidence="2">
    <location>
        <position position="1"/>
    </location>
</feature>
<feature type="compositionally biased region" description="Basic and acidic residues" evidence="1">
    <location>
        <begin position="27"/>
        <end position="42"/>
    </location>
</feature>